<evidence type="ECO:0000313" key="2">
    <source>
        <dbReference type="Proteomes" id="UP001162131"/>
    </source>
</evidence>
<dbReference type="Proteomes" id="UP001162131">
    <property type="component" value="Unassembled WGS sequence"/>
</dbReference>
<keyword evidence="2" id="KW-1185">Reference proteome</keyword>
<dbReference type="EMBL" id="CAJZBQ010000057">
    <property type="protein sequence ID" value="CAG9333605.1"/>
    <property type="molecule type" value="Genomic_DNA"/>
</dbReference>
<comment type="caution">
    <text evidence="1">The sequence shown here is derived from an EMBL/GenBank/DDBJ whole genome shotgun (WGS) entry which is preliminary data.</text>
</comment>
<accession>A0AAU9K160</accession>
<evidence type="ECO:0000313" key="1">
    <source>
        <dbReference type="EMBL" id="CAG9333605.1"/>
    </source>
</evidence>
<sequence length="69" mass="8103">MSDNWSSLWVWWRRIEQCCAAKRDEDRQEIGKCSRVKVRIGGEVKSAYLLAAKRVKMAIGRKRSYKKDA</sequence>
<reference evidence="1" key="1">
    <citation type="submission" date="2021-09" db="EMBL/GenBank/DDBJ databases">
        <authorList>
            <consortium name="AG Swart"/>
            <person name="Singh M."/>
            <person name="Singh A."/>
            <person name="Seah K."/>
            <person name="Emmerich C."/>
        </authorList>
    </citation>
    <scope>NUCLEOTIDE SEQUENCE</scope>
    <source>
        <strain evidence="1">ATCC30299</strain>
    </source>
</reference>
<proteinExistence type="predicted"/>
<name>A0AAU9K160_9CILI</name>
<gene>
    <name evidence="1" type="ORF">BSTOLATCC_MIC59422</name>
</gene>
<protein>
    <submittedName>
        <fullName evidence="1">Uncharacterized protein</fullName>
    </submittedName>
</protein>
<dbReference type="AlphaFoldDB" id="A0AAU9K160"/>
<organism evidence="1 2">
    <name type="scientific">Blepharisma stoltei</name>
    <dbReference type="NCBI Taxonomy" id="1481888"/>
    <lineage>
        <taxon>Eukaryota</taxon>
        <taxon>Sar</taxon>
        <taxon>Alveolata</taxon>
        <taxon>Ciliophora</taxon>
        <taxon>Postciliodesmatophora</taxon>
        <taxon>Heterotrichea</taxon>
        <taxon>Heterotrichida</taxon>
        <taxon>Blepharismidae</taxon>
        <taxon>Blepharisma</taxon>
    </lineage>
</organism>